<dbReference type="HOGENOM" id="CLU_2490466_0_0_2"/>
<feature type="domain" description="DUF8136" evidence="1">
    <location>
        <begin position="21"/>
        <end position="83"/>
    </location>
</feature>
<keyword evidence="3" id="KW-1185">Reference proteome</keyword>
<dbReference type="AlphaFoldDB" id="Q2FSQ7"/>
<evidence type="ECO:0000313" key="3">
    <source>
        <dbReference type="Proteomes" id="UP000001941"/>
    </source>
</evidence>
<dbReference type="InterPro" id="IPR058449">
    <property type="entry name" value="DUF8136"/>
</dbReference>
<dbReference type="EnsemblBacteria" id="ABD42537">
    <property type="protein sequence ID" value="ABD42537"/>
    <property type="gene ID" value="Mhun_2845"/>
</dbReference>
<reference evidence="3" key="1">
    <citation type="journal article" date="2016" name="Stand. Genomic Sci.">
        <title>Complete genome sequence of Methanospirillum hungatei type strain JF1.</title>
        <authorList>
            <person name="Gunsalus R.P."/>
            <person name="Cook L.E."/>
            <person name="Crable B."/>
            <person name="Rohlin L."/>
            <person name="McDonald E."/>
            <person name="Mouttaki H."/>
            <person name="Sieber J.R."/>
            <person name="Poweleit N."/>
            <person name="Zhou H."/>
            <person name="Lapidus A.L."/>
            <person name="Daligault H.E."/>
            <person name="Land M."/>
            <person name="Gilna P."/>
            <person name="Ivanova N."/>
            <person name="Kyrpides N."/>
            <person name="Culley D.E."/>
            <person name="McInerney M.J."/>
        </authorList>
    </citation>
    <scope>NUCLEOTIDE SEQUENCE [LARGE SCALE GENOMIC DNA]</scope>
    <source>
        <strain evidence="3">ATCC 27890 / DSM 864 / NBRC 100397 / JF-1</strain>
    </source>
</reference>
<sequence>MIFKRDVLVDSPLTYDQAHTVLSEAIFDLKNLIKSGRIRDPERDRVRVESYRTLIDLCMDYCYMQIYSEILELRTELNEIVRKEAA</sequence>
<evidence type="ECO:0000313" key="2">
    <source>
        <dbReference type="EMBL" id="ABD42537.1"/>
    </source>
</evidence>
<dbReference type="EMBL" id="CP000254">
    <property type="protein sequence ID" value="ABD42537.1"/>
    <property type="molecule type" value="Genomic_DNA"/>
</dbReference>
<gene>
    <name evidence="2" type="ordered locus">Mhun_2845</name>
</gene>
<dbReference type="eggNOG" id="arCOG10959">
    <property type="taxonomic scope" value="Archaea"/>
</dbReference>
<evidence type="ECO:0000259" key="1">
    <source>
        <dbReference type="Pfam" id="PF26457"/>
    </source>
</evidence>
<proteinExistence type="predicted"/>
<dbReference type="KEGG" id="mhu:Mhun_2845"/>
<name>Q2FSQ7_METHJ</name>
<dbReference type="Pfam" id="PF26457">
    <property type="entry name" value="DUF8136"/>
    <property type="match status" value="1"/>
</dbReference>
<dbReference type="Proteomes" id="UP000001941">
    <property type="component" value="Chromosome"/>
</dbReference>
<organism evidence="2 3">
    <name type="scientific">Methanospirillum hungatei JF-1 (strain ATCC 27890 / DSM 864 / NBRC 100397 / JF-1)</name>
    <dbReference type="NCBI Taxonomy" id="323259"/>
    <lineage>
        <taxon>Archaea</taxon>
        <taxon>Methanobacteriati</taxon>
        <taxon>Methanobacteriota</taxon>
        <taxon>Stenosarchaea group</taxon>
        <taxon>Methanomicrobia</taxon>
        <taxon>Methanomicrobiales</taxon>
        <taxon>Methanospirillaceae</taxon>
        <taxon>Methanospirillum</taxon>
    </lineage>
</organism>
<dbReference type="InParanoid" id="Q2FSQ7"/>
<protein>
    <recommendedName>
        <fullName evidence="1">DUF8136 domain-containing protein</fullName>
    </recommendedName>
</protein>
<accession>Q2FSQ7</accession>